<sequence length="17" mass="1936">MSLNKTAKLQQSQNCNQ</sequence>
<evidence type="ECO:0000313" key="1">
    <source>
        <dbReference type="EMBL" id="MBX67458.1"/>
    </source>
</evidence>
<proteinExistence type="predicted"/>
<reference evidence="1" key="1">
    <citation type="submission" date="2018-02" db="EMBL/GenBank/DDBJ databases">
        <title>Rhizophora mucronata_Transcriptome.</title>
        <authorList>
            <person name="Meera S.P."/>
            <person name="Sreeshan A."/>
            <person name="Augustine A."/>
        </authorList>
    </citation>
    <scope>NUCLEOTIDE SEQUENCE</scope>
    <source>
        <tissue evidence="1">Leaf</tissue>
    </source>
</reference>
<accession>A0A2P2QKB8</accession>
<name>A0A2P2QKB8_RHIMU</name>
<dbReference type="EMBL" id="GGEC01086974">
    <property type="protein sequence ID" value="MBX67458.1"/>
    <property type="molecule type" value="Transcribed_RNA"/>
</dbReference>
<protein>
    <submittedName>
        <fullName evidence="1">Uncharacterized protein</fullName>
    </submittedName>
</protein>
<dbReference type="AlphaFoldDB" id="A0A2P2QKB8"/>
<organism evidence="1">
    <name type="scientific">Rhizophora mucronata</name>
    <name type="common">Asiatic mangrove</name>
    <dbReference type="NCBI Taxonomy" id="61149"/>
    <lineage>
        <taxon>Eukaryota</taxon>
        <taxon>Viridiplantae</taxon>
        <taxon>Streptophyta</taxon>
        <taxon>Embryophyta</taxon>
        <taxon>Tracheophyta</taxon>
        <taxon>Spermatophyta</taxon>
        <taxon>Magnoliopsida</taxon>
        <taxon>eudicotyledons</taxon>
        <taxon>Gunneridae</taxon>
        <taxon>Pentapetalae</taxon>
        <taxon>rosids</taxon>
        <taxon>fabids</taxon>
        <taxon>Malpighiales</taxon>
        <taxon>Rhizophoraceae</taxon>
        <taxon>Rhizophora</taxon>
    </lineage>
</organism>